<dbReference type="AlphaFoldDB" id="A0A9Q3JXG5"/>
<proteinExistence type="predicted"/>
<sequence>MGGNSCSTIIGPHGVRLALVSLDQANSMWAPTGKSWMCLKWNSLGMEHHPLIGSIGDPEGLASCGSQQYLISCLPQPLVNSGTSQRENEAKTIQRNRVFPSSQPTAQKLRPVSANMTASEFQRILDFTWIKHIHFGHVAIFLWRGLLLAFVKFQPFTTVSEVEVHQWD</sequence>
<organism evidence="1 2">
    <name type="scientific">Austropuccinia psidii MF-1</name>
    <dbReference type="NCBI Taxonomy" id="1389203"/>
    <lineage>
        <taxon>Eukaryota</taxon>
        <taxon>Fungi</taxon>
        <taxon>Dikarya</taxon>
        <taxon>Basidiomycota</taxon>
        <taxon>Pucciniomycotina</taxon>
        <taxon>Pucciniomycetes</taxon>
        <taxon>Pucciniales</taxon>
        <taxon>Sphaerophragmiaceae</taxon>
        <taxon>Austropuccinia</taxon>
    </lineage>
</organism>
<dbReference type="Proteomes" id="UP000765509">
    <property type="component" value="Unassembled WGS sequence"/>
</dbReference>
<reference evidence="1" key="1">
    <citation type="submission" date="2021-03" db="EMBL/GenBank/DDBJ databases">
        <title>Draft genome sequence of rust myrtle Austropuccinia psidii MF-1, a brazilian biotype.</title>
        <authorList>
            <person name="Quecine M.C."/>
            <person name="Pachon D.M.R."/>
            <person name="Bonatelli M.L."/>
            <person name="Correr F.H."/>
            <person name="Franceschini L.M."/>
            <person name="Leite T.F."/>
            <person name="Margarido G.R.A."/>
            <person name="Almeida C.A."/>
            <person name="Ferrarezi J.A."/>
            <person name="Labate C.A."/>
        </authorList>
    </citation>
    <scope>NUCLEOTIDE SEQUENCE</scope>
    <source>
        <strain evidence="1">MF-1</strain>
    </source>
</reference>
<keyword evidence="2" id="KW-1185">Reference proteome</keyword>
<evidence type="ECO:0000313" key="1">
    <source>
        <dbReference type="EMBL" id="MBW0570121.1"/>
    </source>
</evidence>
<name>A0A9Q3JXG5_9BASI</name>
<gene>
    <name evidence="1" type="ORF">O181_109836</name>
</gene>
<protein>
    <submittedName>
        <fullName evidence="1">Uncharacterized protein</fullName>
    </submittedName>
</protein>
<comment type="caution">
    <text evidence="1">The sequence shown here is derived from an EMBL/GenBank/DDBJ whole genome shotgun (WGS) entry which is preliminary data.</text>
</comment>
<accession>A0A9Q3JXG5</accession>
<evidence type="ECO:0000313" key="2">
    <source>
        <dbReference type="Proteomes" id="UP000765509"/>
    </source>
</evidence>
<dbReference type="EMBL" id="AVOT02085663">
    <property type="protein sequence ID" value="MBW0570121.1"/>
    <property type="molecule type" value="Genomic_DNA"/>
</dbReference>